<reference evidence="3" key="1">
    <citation type="journal article" date="2019" name="Int. J. Syst. Evol. Microbiol.">
        <title>The Global Catalogue of Microorganisms (GCM) 10K type strain sequencing project: providing services to taxonomists for standard genome sequencing and annotation.</title>
        <authorList>
            <consortium name="The Broad Institute Genomics Platform"/>
            <consortium name="The Broad Institute Genome Sequencing Center for Infectious Disease"/>
            <person name="Wu L."/>
            <person name="Ma J."/>
        </authorList>
    </citation>
    <scope>NUCLEOTIDE SEQUENCE [LARGE SCALE GENOMIC DNA]</scope>
    <source>
        <strain evidence="3">KCTC 52237</strain>
    </source>
</reference>
<protein>
    <submittedName>
        <fullName evidence="2">CinA family protein</fullName>
    </submittedName>
</protein>
<dbReference type="Proteomes" id="UP001595555">
    <property type="component" value="Unassembled WGS sequence"/>
</dbReference>
<proteinExistence type="predicted"/>
<name>A0ABV7FGF2_9GAMM</name>
<dbReference type="InterPro" id="IPR008136">
    <property type="entry name" value="CinA_C"/>
</dbReference>
<dbReference type="Pfam" id="PF02464">
    <property type="entry name" value="CinA"/>
    <property type="match status" value="1"/>
</dbReference>
<sequence>MNNPLAALAQSLGDELSRKGWRIATAESCTGGGVAAAITAIAGSSAWFEYGVVTYANTAKQKLLGVKTETLDTEGAVSEAVVAEMALGALALSGADLAVAISGIAGPGGATPGKPVGTVWFAWATANGDLNTAVQHIDGDRAEVQCGAVIYALQGALAICRKNTV</sequence>
<accession>A0ABV7FGF2</accession>
<organism evidence="2 3">
    <name type="scientific">Cellvibrio fontiphilus</name>
    <dbReference type="NCBI Taxonomy" id="1815559"/>
    <lineage>
        <taxon>Bacteria</taxon>
        <taxon>Pseudomonadati</taxon>
        <taxon>Pseudomonadota</taxon>
        <taxon>Gammaproteobacteria</taxon>
        <taxon>Cellvibrionales</taxon>
        <taxon>Cellvibrionaceae</taxon>
        <taxon>Cellvibrio</taxon>
    </lineage>
</organism>
<dbReference type="SUPFAM" id="SSF142433">
    <property type="entry name" value="CinA-like"/>
    <property type="match status" value="1"/>
</dbReference>
<dbReference type="NCBIfam" id="TIGR00199">
    <property type="entry name" value="PncC_domain"/>
    <property type="match status" value="1"/>
</dbReference>
<dbReference type="RefSeq" id="WP_378117296.1">
    <property type="nucleotide sequence ID" value="NZ_JBHRTF010000003.1"/>
</dbReference>
<evidence type="ECO:0000313" key="3">
    <source>
        <dbReference type="Proteomes" id="UP001595555"/>
    </source>
</evidence>
<comment type="caution">
    <text evidence="2">The sequence shown here is derived from an EMBL/GenBank/DDBJ whole genome shotgun (WGS) entry which is preliminary data.</text>
</comment>
<evidence type="ECO:0000259" key="1">
    <source>
        <dbReference type="Pfam" id="PF02464"/>
    </source>
</evidence>
<evidence type="ECO:0000313" key="2">
    <source>
        <dbReference type="EMBL" id="MFC3115207.1"/>
    </source>
</evidence>
<feature type="domain" description="CinA C-terminal" evidence="1">
    <location>
        <begin position="7"/>
        <end position="155"/>
    </location>
</feature>
<dbReference type="InterPro" id="IPR036653">
    <property type="entry name" value="CinA-like_C"/>
</dbReference>
<dbReference type="EMBL" id="JBHRTF010000003">
    <property type="protein sequence ID" value="MFC3115207.1"/>
    <property type="molecule type" value="Genomic_DNA"/>
</dbReference>
<gene>
    <name evidence="2" type="ORF">ACFODX_06535</name>
</gene>
<keyword evidence="3" id="KW-1185">Reference proteome</keyword>
<dbReference type="Gene3D" id="3.90.950.20">
    <property type="entry name" value="CinA-like"/>
    <property type="match status" value="1"/>
</dbReference>